<name>A0ABZ1G4U6_9ACTN</name>
<proteinExistence type="predicted"/>
<keyword evidence="3" id="KW-1185">Reference proteome</keyword>
<evidence type="ECO:0000256" key="1">
    <source>
        <dbReference type="SAM" id="MobiDB-lite"/>
    </source>
</evidence>
<feature type="region of interest" description="Disordered" evidence="1">
    <location>
        <begin position="113"/>
        <end position="134"/>
    </location>
</feature>
<evidence type="ECO:0008006" key="4">
    <source>
        <dbReference type="Google" id="ProtNLM"/>
    </source>
</evidence>
<dbReference type="EMBL" id="CP109114">
    <property type="protein sequence ID" value="WSC14921.1"/>
    <property type="molecule type" value="Genomic_DNA"/>
</dbReference>
<reference evidence="2 3" key="1">
    <citation type="submission" date="2022-10" db="EMBL/GenBank/DDBJ databases">
        <title>The complete genomes of actinobacterial strains from the NBC collection.</title>
        <authorList>
            <person name="Joergensen T.S."/>
            <person name="Alvarez Arevalo M."/>
            <person name="Sterndorff E.B."/>
            <person name="Faurdal D."/>
            <person name="Vuksanovic O."/>
            <person name="Mourched A.-S."/>
            <person name="Charusanti P."/>
            <person name="Shaw S."/>
            <person name="Blin K."/>
            <person name="Weber T."/>
        </authorList>
    </citation>
    <scope>NUCLEOTIDE SEQUENCE [LARGE SCALE GENOMIC DNA]</scope>
    <source>
        <strain evidence="2 3">NBC 01769</strain>
    </source>
</reference>
<accession>A0ABZ1G4U6</accession>
<evidence type="ECO:0000313" key="3">
    <source>
        <dbReference type="Proteomes" id="UP001330827"/>
    </source>
</evidence>
<dbReference type="Proteomes" id="UP001330827">
    <property type="component" value="Chromosome"/>
</dbReference>
<sequence>MKKDPLLWGALVAVLVVLASAEYDLARACGFGTYVAAGVPGALDIYAVKALRAKRDVTAAVVALILVNAASHLVSSGILPVKWPLVVAVSAIAPLVLWRVHRLSEAPTVLQRTTVAEPEPTPAEVDDHLAEPPAPQRYGDPVVIRPAPEVVPAGAHFLPIVAPAVTTEVTIERVAEEPDEVVTRPAIETGWKMLDWSSLDTTDDHQRPAELTGSVAAAEPRQVVTVPVTITPTELRKQARKLNREVVTTTNKPVTIEHLRKEYGLSRREATELRRDVVGNGRS</sequence>
<gene>
    <name evidence="2" type="ORF">OIE64_20155</name>
</gene>
<evidence type="ECO:0000313" key="2">
    <source>
        <dbReference type="EMBL" id="WSC14921.1"/>
    </source>
</evidence>
<protein>
    <recommendedName>
        <fullName evidence="4">DUF2637 domain-containing protein</fullName>
    </recommendedName>
</protein>
<organism evidence="2 3">
    <name type="scientific">Streptomyces brevispora</name>
    <dbReference type="NCBI Taxonomy" id="887462"/>
    <lineage>
        <taxon>Bacteria</taxon>
        <taxon>Bacillati</taxon>
        <taxon>Actinomycetota</taxon>
        <taxon>Actinomycetes</taxon>
        <taxon>Kitasatosporales</taxon>
        <taxon>Streptomycetaceae</taxon>
        <taxon>Streptomyces</taxon>
    </lineage>
</organism>
<dbReference type="RefSeq" id="WP_326593838.1">
    <property type="nucleotide sequence ID" value="NZ_CP109114.1"/>
</dbReference>